<feature type="domain" description="Effector-associated" evidence="2">
    <location>
        <begin position="507"/>
        <end position="592"/>
    </location>
</feature>
<comment type="caution">
    <text evidence="3">The sequence shown here is derived from an EMBL/GenBank/DDBJ whole genome shotgun (WGS) entry which is preliminary data.</text>
</comment>
<evidence type="ECO:0000313" key="3">
    <source>
        <dbReference type="EMBL" id="GIM93235.1"/>
    </source>
</evidence>
<accession>A0A919TF40</accession>
<keyword evidence="4" id="KW-1185">Reference proteome</keyword>
<dbReference type="Gene3D" id="3.40.50.300">
    <property type="entry name" value="P-loop containing nucleotide triphosphate hydrolases"/>
    <property type="match status" value="1"/>
</dbReference>
<dbReference type="SUPFAM" id="SSF50494">
    <property type="entry name" value="Trypsin-like serine proteases"/>
    <property type="match status" value="1"/>
</dbReference>
<dbReference type="AlphaFoldDB" id="A0A919TF40"/>
<evidence type="ECO:0000259" key="1">
    <source>
        <dbReference type="Pfam" id="PF01656"/>
    </source>
</evidence>
<feature type="domain" description="CobQ/CobB/MinD/ParA nucleotide binding" evidence="1">
    <location>
        <begin position="4"/>
        <end position="209"/>
    </location>
</feature>
<gene>
    <name evidence="3" type="ORF">Ato02nite_050280</name>
</gene>
<dbReference type="InterPro" id="IPR009003">
    <property type="entry name" value="Peptidase_S1_PA"/>
</dbReference>
<evidence type="ECO:0000259" key="2">
    <source>
        <dbReference type="Pfam" id="PF19955"/>
    </source>
</evidence>
<name>A0A919TF40_9ACTN</name>
<dbReference type="InterPro" id="IPR027417">
    <property type="entry name" value="P-loop_NTPase"/>
</dbReference>
<dbReference type="InterPro" id="IPR045430">
    <property type="entry name" value="EAD1"/>
</dbReference>
<dbReference type="InterPro" id="IPR050678">
    <property type="entry name" value="DNA_Partitioning_ATPase"/>
</dbReference>
<dbReference type="InterPro" id="IPR002586">
    <property type="entry name" value="CobQ/CobB/MinD/ParA_Nub-bd_dom"/>
</dbReference>
<sequence length="595" mass="64498">MIVTFYSYKGGTGRTMALANIAVLLARAGRRVLMVDFDLEAPGIWRYFADLQSGLDQRAGLLELLQERRSSWRGSVVPIRIGAQSVSLLTSGRQDDSYPGRLLAFDWQGFFDADGGEYFERLRTEWQDEYDFVLIDSRTGVTDIGGICTILLPDMIVPVFVANAQNVDGVVDVLRRAQKGRQDLAYDRAPALVLPLLSRFDGRTELELVNEWLTIAANRFGEFYTGWLPIGIEPRQILERTKLPYVAYFAFGEKLAVLLQGVSDPDSLGFALNAIATMIDSSLSDLSKVLPDRISPRPAGNEASPAPLDDSWLAVVYSREIATKAAAFAVDRHRLLTAGYVAEGTEIKVAFPKATGDRLYDVARVSLPEDRQRFDAAVLHLAEPLPDSITPAPLSFVPPAQLVGSPWWAFGFPSDLGRASRGTIDANLSLGLVQLEPTSRSGIESGFGGTALWSSATGAVVGIVVGTTGAGSGIGLSLHRVDAVLPGERLRALGDPLTGSAPLGPLHREQFVDQLATIAGAESQAYALLGRIRFPRERTPAFSSYASAELFWERILVELENGIMEGGVARLAEAALSLYTANRTLQEIAASLRAV</sequence>
<dbReference type="Pfam" id="PF01656">
    <property type="entry name" value="CbiA"/>
    <property type="match status" value="1"/>
</dbReference>
<dbReference type="NCBIfam" id="NF047398">
    <property type="entry name" value="AAA_KGGVGR"/>
    <property type="match status" value="1"/>
</dbReference>
<dbReference type="Proteomes" id="UP000677082">
    <property type="component" value="Unassembled WGS sequence"/>
</dbReference>
<dbReference type="PANTHER" id="PTHR13696:SF52">
    <property type="entry name" value="PARA FAMILY PROTEIN CT_582"/>
    <property type="match status" value="1"/>
</dbReference>
<protein>
    <recommendedName>
        <fullName evidence="5">CobQ/CobB/MinD/ParA nucleotide binding domain-containing protein</fullName>
    </recommendedName>
</protein>
<evidence type="ECO:0000313" key="4">
    <source>
        <dbReference type="Proteomes" id="UP000677082"/>
    </source>
</evidence>
<proteinExistence type="predicted"/>
<dbReference type="EMBL" id="BOQN01000065">
    <property type="protein sequence ID" value="GIM93235.1"/>
    <property type="molecule type" value="Genomic_DNA"/>
</dbReference>
<dbReference type="Pfam" id="PF19955">
    <property type="entry name" value="EAD1"/>
    <property type="match status" value="1"/>
</dbReference>
<dbReference type="SUPFAM" id="SSF52540">
    <property type="entry name" value="P-loop containing nucleoside triphosphate hydrolases"/>
    <property type="match status" value="1"/>
</dbReference>
<evidence type="ECO:0008006" key="5">
    <source>
        <dbReference type="Google" id="ProtNLM"/>
    </source>
</evidence>
<organism evidence="3 4">
    <name type="scientific">Paractinoplanes toevensis</name>
    <dbReference type="NCBI Taxonomy" id="571911"/>
    <lineage>
        <taxon>Bacteria</taxon>
        <taxon>Bacillati</taxon>
        <taxon>Actinomycetota</taxon>
        <taxon>Actinomycetes</taxon>
        <taxon>Micromonosporales</taxon>
        <taxon>Micromonosporaceae</taxon>
        <taxon>Paractinoplanes</taxon>
    </lineage>
</organism>
<dbReference type="PANTHER" id="PTHR13696">
    <property type="entry name" value="P-LOOP CONTAINING NUCLEOSIDE TRIPHOSPHATE HYDROLASE"/>
    <property type="match status" value="1"/>
</dbReference>
<reference evidence="3 4" key="1">
    <citation type="submission" date="2021-03" db="EMBL/GenBank/DDBJ databases">
        <title>Whole genome shotgun sequence of Actinoplanes toevensis NBRC 105298.</title>
        <authorList>
            <person name="Komaki H."/>
            <person name="Tamura T."/>
        </authorList>
    </citation>
    <scope>NUCLEOTIDE SEQUENCE [LARGE SCALE GENOMIC DNA]</scope>
    <source>
        <strain evidence="3 4">NBRC 105298</strain>
    </source>
</reference>